<feature type="signal peptide" evidence="9">
    <location>
        <begin position="1"/>
        <end position="38"/>
    </location>
</feature>
<keyword evidence="4 7" id="KW-0133">Cell shape</keyword>
<dbReference type="CDD" id="cd16913">
    <property type="entry name" value="YkuD_like"/>
    <property type="match status" value="1"/>
</dbReference>
<evidence type="ECO:0000256" key="1">
    <source>
        <dbReference type="ARBA" id="ARBA00004752"/>
    </source>
</evidence>
<gene>
    <name evidence="11" type="ORF">GGQ73_003608</name>
</gene>
<comment type="caution">
    <text evidence="11">The sequence shown here is derived from an EMBL/GenBank/DDBJ whole genome shotgun (WGS) entry which is preliminary data.</text>
</comment>
<dbReference type="PROSITE" id="PS52029">
    <property type="entry name" value="LD_TPASE"/>
    <property type="match status" value="1"/>
</dbReference>
<keyword evidence="3" id="KW-0808">Transferase</keyword>
<feature type="active site" description="Proton donor/acceptor" evidence="7">
    <location>
        <position position="164"/>
    </location>
</feature>
<dbReference type="UniPathway" id="UPA00219"/>
<dbReference type="SUPFAM" id="SSF141523">
    <property type="entry name" value="L,D-transpeptidase catalytic domain-like"/>
    <property type="match status" value="1"/>
</dbReference>
<keyword evidence="6 7" id="KW-0961">Cell wall biogenesis/degradation</keyword>
<dbReference type="GO" id="GO:0008360">
    <property type="term" value="P:regulation of cell shape"/>
    <property type="evidence" value="ECO:0007669"/>
    <property type="project" value="UniProtKB-UniRule"/>
</dbReference>
<dbReference type="InterPro" id="IPR038063">
    <property type="entry name" value="Transpep_catalytic_dom"/>
</dbReference>
<protein>
    <submittedName>
        <fullName evidence="11">Murein L,D-transpeptidase YafK</fullName>
    </submittedName>
</protein>
<feature type="region of interest" description="Disordered" evidence="8">
    <location>
        <begin position="337"/>
        <end position="365"/>
    </location>
</feature>
<feature type="domain" description="L,D-TPase catalytic" evidence="10">
    <location>
        <begin position="72"/>
        <end position="203"/>
    </location>
</feature>
<evidence type="ECO:0000256" key="6">
    <source>
        <dbReference type="ARBA" id="ARBA00023316"/>
    </source>
</evidence>
<evidence type="ECO:0000256" key="5">
    <source>
        <dbReference type="ARBA" id="ARBA00022984"/>
    </source>
</evidence>
<dbReference type="GO" id="GO:0016740">
    <property type="term" value="F:transferase activity"/>
    <property type="evidence" value="ECO:0007669"/>
    <property type="project" value="UniProtKB-KW"/>
</dbReference>
<evidence type="ECO:0000259" key="10">
    <source>
        <dbReference type="PROSITE" id="PS52029"/>
    </source>
</evidence>
<evidence type="ECO:0000256" key="3">
    <source>
        <dbReference type="ARBA" id="ARBA00022679"/>
    </source>
</evidence>
<evidence type="ECO:0000256" key="2">
    <source>
        <dbReference type="ARBA" id="ARBA00005992"/>
    </source>
</evidence>
<dbReference type="EMBL" id="JACIDV010000011">
    <property type="protein sequence ID" value="MBB3947640.1"/>
    <property type="molecule type" value="Genomic_DNA"/>
</dbReference>
<feature type="active site" description="Nucleophile" evidence="7">
    <location>
        <position position="172"/>
    </location>
</feature>
<dbReference type="GO" id="GO:0071555">
    <property type="term" value="P:cell wall organization"/>
    <property type="evidence" value="ECO:0007669"/>
    <property type="project" value="UniProtKB-UniRule"/>
</dbReference>
<dbReference type="PANTHER" id="PTHR36699:SF1">
    <property type="entry name" value="L,D-TRANSPEPTIDASE YAFK-RELATED"/>
    <property type="match status" value="1"/>
</dbReference>
<evidence type="ECO:0000256" key="7">
    <source>
        <dbReference type="PROSITE-ProRule" id="PRU01373"/>
    </source>
</evidence>
<keyword evidence="9" id="KW-0732">Signal</keyword>
<dbReference type="AlphaFoldDB" id="A0A7W6CFE8"/>
<comment type="similarity">
    <text evidence="2">Belongs to the YkuD family.</text>
</comment>
<evidence type="ECO:0000256" key="4">
    <source>
        <dbReference type="ARBA" id="ARBA00022960"/>
    </source>
</evidence>
<dbReference type="GO" id="GO:0009252">
    <property type="term" value="P:peptidoglycan biosynthetic process"/>
    <property type="evidence" value="ECO:0007669"/>
    <property type="project" value="UniProtKB-UniPathway"/>
</dbReference>
<reference evidence="11 12" key="1">
    <citation type="submission" date="2020-08" db="EMBL/GenBank/DDBJ databases">
        <title>Genomic Encyclopedia of Type Strains, Phase IV (KMG-IV): sequencing the most valuable type-strain genomes for metagenomic binning, comparative biology and taxonomic classification.</title>
        <authorList>
            <person name="Goeker M."/>
        </authorList>
    </citation>
    <scope>NUCLEOTIDE SEQUENCE [LARGE SCALE GENOMIC DNA]</scope>
    <source>
        <strain evidence="11 12">DSM 26438</strain>
    </source>
</reference>
<evidence type="ECO:0000256" key="8">
    <source>
        <dbReference type="SAM" id="MobiDB-lite"/>
    </source>
</evidence>
<feature type="chain" id="PRO_5031114201" evidence="9">
    <location>
        <begin position="39"/>
        <end position="365"/>
    </location>
</feature>
<dbReference type="PANTHER" id="PTHR36699">
    <property type="entry name" value="LD-TRANSPEPTIDASE"/>
    <property type="match status" value="1"/>
</dbReference>
<name>A0A7W6CFE8_9HYPH</name>
<evidence type="ECO:0000313" key="12">
    <source>
        <dbReference type="Proteomes" id="UP000565286"/>
    </source>
</evidence>
<organism evidence="11 12">
    <name type="scientific">Rhizobium skierniewicense</name>
    <dbReference type="NCBI Taxonomy" id="984260"/>
    <lineage>
        <taxon>Bacteria</taxon>
        <taxon>Pseudomonadati</taxon>
        <taxon>Pseudomonadota</taxon>
        <taxon>Alphaproteobacteria</taxon>
        <taxon>Hyphomicrobiales</taxon>
        <taxon>Rhizobiaceae</taxon>
        <taxon>Rhizobium/Agrobacterium group</taxon>
        <taxon>Rhizobium</taxon>
    </lineage>
</organism>
<accession>A0A7W6CFE8</accession>
<dbReference type="GO" id="GO:0004180">
    <property type="term" value="F:carboxypeptidase activity"/>
    <property type="evidence" value="ECO:0007669"/>
    <property type="project" value="UniProtKB-ARBA"/>
</dbReference>
<evidence type="ECO:0000313" key="11">
    <source>
        <dbReference type="EMBL" id="MBB3947640.1"/>
    </source>
</evidence>
<evidence type="ECO:0000256" key="9">
    <source>
        <dbReference type="SAM" id="SignalP"/>
    </source>
</evidence>
<dbReference type="Proteomes" id="UP000565286">
    <property type="component" value="Unassembled WGS sequence"/>
</dbReference>
<keyword evidence="5 7" id="KW-0573">Peptidoglycan synthesis</keyword>
<sequence>MTSTSTMSWSPKKGRISTFLGRLAAVALLGAALTGCVAADMALDDLPREAPQIPAKLVAEMSKKGMKPESPVLVRIFKQESELEIWKINGTGRYALLKTYPMCRWSGKLGPKTANGDRQAPEGFYHVSRGMLNPKSQYYVSFNLGYPNRLESALGYTGEALMVHGACSSSGCYALTDQGVGEIYAVVSKALSSGQDRFQVQAYPYRMTAENMALHKDDENLPFWRTLKEGYDAFELTKQQPKVSVCGRRYMFNTEFVGGEPRDPLAACPAVSAPQDPQLVARIAAEKMKVEAAMAERGSAVSAYVDGGMHPSFRALLKKDGAEKLAARISGINYPVSRPDAALADPFKEMRKRSKSAMATETGGD</sequence>
<comment type="pathway">
    <text evidence="1 7">Cell wall biogenesis; peptidoglycan biosynthesis.</text>
</comment>
<keyword evidence="12" id="KW-1185">Reference proteome</keyword>
<proteinExistence type="inferred from homology"/>
<dbReference type="InterPro" id="IPR005490">
    <property type="entry name" value="LD_TPept_cat_dom"/>
</dbReference>